<proteinExistence type="predicted"/>
<evidence type="ECO:0000313" key="3">
    <source>
        <dbReference type="Proteomes" id="UP000886998"/>
    </source>
</evidence>
<name>A0A8X7CQZ8_9ARAC</name>
<gene>
    <name evidence="2" type="ORF">TNIN_302331</name>
</gene>
<feature type="compositionally biased region" description="Basic and acidic residues" evidence="1">
    <location>
        <begin position="124"/>
        <end position="137"/>
    </location>
</feature>
<sequence>MPGPLSPLKAADLIEDSPVESSSAPQFSASALSSLDTIPTAPVQAPLKDPVEVKLYIPTALDLCYSKRHQPLIDEEKLTIIKQDNDDNHAGQVPAKGQQHIWITEYKLYGKTPWTDGKIRGGRNHCENTDSSKKNGDGMRLNSL</sequence>
<reference evidence="2" key="1">
    <citation type="submission" date="2020-08" db="EMBL/GenBank/DDBJ databases">
        <title>Multicomponent nature underlies the extraordinary mechanical properties of spider dragline silk.</title>
        <authorList>
            <person name="Kono N."/>
            <person name="Nakamura H."/>
            <person name="Mori M."/>
            <person name="Yoshida Y."/>
            <person name="Ohtoshi R."/>
            <person name="Malay A.D."/>
            <person name="Moran D.A.P."/>
            <person name="Tomita M."/>
            <person name="Numata K."/>
            <person name="Arakawa K."/>
        </authorList>
    </citation>
    <scope>NUCLEOTIDE SEQUENCE</scope>
</reference>
<evidence type="ECO:0000256" key="1">
    <source>
        <dbReference type="SAM" id="MobiDB-lite"/>
    </source>
</evidence>
<dbReference type="EMBL" id="BMAV01022471">
    <property type="protein sequence ID" value="GFY77451.1"/>
    <property type="molecule type" value="Genomic_DNA"/>
</dbReference>
<organism evidence="2 3">
    <name type="scientific">Trichonephila inaurata madagascariensis</name>
    <dbReference type="NCBI Taxonomy" id="2747483"/>
    <lineage>
        <taxon>Eukaryota</taxon>
        <taxon>Metazoa</taxon>
        <taxon>Ecdysozoa</taxon>
        <taxon>Arthropoda</taxon>
        <taxon>Chelicerata</taxon>
        <taxon>Arachnida</taxon>
        <taxon>Araneae</taxon>
        <taxon>Araneomorphae</taxon>
        <taxon>Entelegynae</taxon>
        <taxon>Araneoidea</taxon>
        <taxon>Nephilidae</taxon>
        <taxon>Trichonephila</taxon>
        <taxon>Trichonephila inaurata</taxon>
    </lineage>
</organism>
<keyword evidence="3" id="KW-1185">Reference proteome</keyword>
<protein>
    <submittedName>
        <fullName evidence="2">Uncharacterized protein</fullName>
    </submittedName>
</protein>
<evidence type="ECO:0000313" key="2">
    <source>
        <dbReference type="EMBL" id="GFY77451.1"/>
    </source>
</evidence>
<dbReference type="Proteomes" id="UP000886998">
    <property type="component" value="Unassembled WGS sequence"/>
</dbReference>
<comment type="caution">
    <text evidence="2">The sequence shown here is derived from an EMBL/GenBank/DDBJ whole genome shotgun (WGS) entry which is preliminary data.</text>
</comment>
<accession>A0A8X7CQZ8</accession>
<feature type="region of interest" description="Disordered" evidence="1">
    <location>
        <begin position="117"/>
        <end position="144"/>
    </location>
</feature>
<dbReference type="AlphaFoldDB" id="A0A8X7CQZ8"/>